<comment type="similarity">
    <text evidence="1">Belongs to the ice-binding protein family.</text>
</comment>
<dbReference type="NCBIfam" id="TIGR02595">
    <property type="entry name" value="PEP_CTERM"/>
    <property type="match status" value="1"/>
</dbReference>
<organism evidence="4 5">
    <name type="scientific">Massilia polaris</name>
    <dbReference type="NCBI Taxonomy" id="2728846"/>
    <lineage>
        <taxon>Bacteria</taxon>
        <taxon>Pseudomonadati</taxon>
        <taxon>Pseudomonadota</taxon>
        <taxon>Betaproteobacteria</taxon>
        <taxon>Burkholderiales</taxon>
        <taxon>Oxalobacteraceae</taxon>
        <taxon>Telluria group</taxon>
        <taxon>Massilia</taxon>
    </lineage>
</organism>
<dbReference type="AlphaFoldDB" id="A0A848HFJ7"/>
<evidence type="ECO:0000313" key="5">
    <source>
        <dbReference type="Proteomes" id="UP000583752"/>
    </source>
</evidence>
<proteinExistence type="inferred from homology"/>
<evidence type="ECO:0000313" key="4">
    <source>
        <dbReference type="EMBL" id="NML60636.1"/>
    </source>
</evidence>
<dbReference type="RefSeq" id="WP_169464317.1">
    <property type="nucleotide sequence ID" value="NZ_JABBGG010000002.1"/>
</dbReference>
<dbReference type="InterPro" id="IPR021884">
    <property type="entry name" value="Ice-bd_prot"/>
</dbReference>
<evidence type="ECO:0000256" key="2">
    <source>
        <dbReference type="ARBA" id="ARBA00022729"/>
    </source>
</evidence>
<dbReference type="InterPro" id="IPR013424">
    <property type="entry name" value="Ice-binding_C"/>
</dbReference>
<dbReference type="Pfam" id="PF11999">
    <property type="entry name" value="Ice_binding"/>
    <property type="match status" value="1"/>
</dbReference>
<accession>A0A848HFJ7</accession>
<gene>
    <name evidence="4" type="ORF">HHL21_05940</name>
</gene>
<evidence type="ECO:0000256" key="1">
    <source>
        <dbReference type="ARBA" id="ARBA00005445"/>
    </source>
</evidence>
<dbReference type="Pfam" id="PF07589">
    <property type="entry name" value="PEP-CTERM"/>
    <property type="match status" value="1"/>
</dbReference>
<keyword evidence="5" id="KW-1185">Reference proteome</keyword>
<reference evidence="4 5" key="1">
    <citation type="submission" date="2020-04" db="EMBL/GenBank/DDBJ databases">
        <title>Massilia sp. RP-1-19 isolated from soil.</title>
        <authorList>
            <person name="Dahal R.H."/>
        </authorList>
    </citation>
    <scope>NUCLEOTIDE SEQUENCE [LARGE SCALE GENOMIC DNA]</scope>
    <source>
        <strain evidence="4 5">RP-1-19</strain>
    </source>
</reference>
<dbReference type="Proteomes" id="UP000583752">
    <property type="component" value="Unassembled WGS sequence"/>
</dbReference>
<evidence type="ECO:0000259" key="3">
    <source>
        <dbReference type="Pfam" id="PF07589"/>
    </source>
</evidence>
<comment type="caution">
    <text evidence="4">The sequence shown here is derived from an EMBL/GenBank/DDBJ whole genome shotgun (WGS) entry which is preliminary data.</text>
</comment>
<protein>
    <submittedName>
        <fullName evidence="4">DUF3494 domain-containing protein</fullName>
    </submittedName>
</protein>
<feature type="domain" description="Ice-binding protein C-terminal" evidence="3">
    <location>
        <begin position="309"/>
        <end position="332"/>
    </location>
</feature>
<dbReference type="EMBL" id="JABBGG010000002">
    <property type="protein sequence ID" value="NML60636.1"/>
    <property type="molecule type" value="Genomic_DNA"/>
</dbReference>
<name>A0A848HFJ7_9BURK</name>
<keyword evidence="2" id="KW-0732">Signal</keyword>
<sequence length="348" mass="35611">MLQQINYHCFSGRPLQCGYYATLIFIREYGVGMMSKQIIRSIMSLMLIGALYGSEAIAGPILGADLASFTVLGAETVTNVPTSTIGGNVGVWSSDGANAITGFNSSPGVAVSDSQVTGGLVHAGTALAQSAQGQLTTARNNLSSLGPGTILINPDLTGLILAPGVYTVATGTTNLSGVLTLDGGGNANAAWVFQMESTLITSPNSVVNMINTGDGAGLFWNVASSATIDTNTTFLGNILALTSISMNTTATDRCGRALADTGAVTLQQNTLSRYCTGNIAGSDGLGGGLDVTTTPEGTVVTFLPFEPAAVPEPTTLALLGFGLVGLGLSCRRRIQDKQSGKRLAFNLS</sequence>